<gene>
    <name evidence="1" type="ORF">GCM10008090_20910</name>
</gene>
<dbReference type="InterPro" id="IPR053847">
    <property type="entry name" value="DUF6928"/>
</dbReference>
<reference evidence="1" key="2">
    <citation type="submission" date="2020-09" db="EMBL/GenBank/DDBJ databases">
        <authorList>
            <person name="Sun Q."/>
            <person name="Kim S."/>
        </authorList>
    </citation>
    <scope>NUCLEOTIDE SEQUENCE</scope>
    <source>
        <strain evidence="1">KCTC 12711</strain>
    </source>
</reference>
<accession>A0A918RS61</accession>
<proteinExistence type="predicted"/>
<comment type="caution">
    <text evidence="1">The sequence shown here is derived from an EMBL/GenBank/DDBJ whole genome shotgun (WGS) entry which is preliminary data.</text>
</comment>
<evidence type="ECO:0000313" key="2">
    <source>
        <dbReference type="Proteomes" id="UP000614811"/>
    </source>
</evidence>
<dbReference type="EMBL" id="BMXA01000003">
    <property type="protein sequence ID" value="GHA10976.1"/>
    <property type="molecule type" value="Genomic_DNA"/>
</dbReference>
<sequence length="209" mass="24600">MIVYSDDQPSNKFKRYPKPDLEKTISLLNRLFPNEKLEKTDDGDLSFTCPPNDMIFAGHFDGISVVAAKEFGIDNPSKIDRRFISESPFKKAYIHAMHSVVDWFAFAKWEDRELTRSLSLSPDSGIIEDFGEKFEFELPYWKGAHPAIDRSEEDDEEYPFKFHPLELGEEFLKELFGYQLEGFEGSELIEPEKIRLYGFKRPKPWWRLW</sequence>
<dbReference type="Pfam" id="PF21997">
    <property type="entry name" value="DUF6928"/>
    <property type="match status" value="1"/>
</dbReference>
<keyword evidence="2" id="KW-1185">Reference proteome</keyword>
<name>A0A918RS61_9GAMM</name>
<organism evidence="1 2">
    <name type="scientific">Arenicella chitinivorans</name>
    <dbReference type="NCBI Taxonomy" id="1329800"/>
    <lineage>
        <taxon>Bacteria</taxon>
        <taxon>Pseudomonadati</taxon>
        <taxon>Pseudomonadota</taxon>
        <taxon>Gammaproteobacteria</taxon>
        <taxon>Arenicellales</taxon>
        <taxon>Arenicellaceae</taxon>
        <taxon>Arenicella</taxon>
    </lineage>
</organism>
<evidence type="ECO:0000313" key="1">
    <source>
        <dbReference type="EMBL" id="GHA10976.1"/>
    </source>
</evidence>
<dbReference type="AlphaFoldDB" id="A0A918RS61"/>
<dbReference type="Proteomes" id="UP000614811">
    <property type="component" value="Unassembled WGS sequence"/>
</dbReference>
<protein>
    <submittedName>
        <fullName evidence="1">Uncharacterized protein</fullName>
    </submittedName>
</protein>
<reference evidence="1" key="1">
    <citation type="journal article" date="2014" name="Int. J. Syst. Evol. Microbiol.">
        <title>Complete genome sequence of Corynebacterium casei LMG S-19264T (=DSM 44701T), isolated from a smear-ripened cheese.</title>
        <authorList>
            <consortium name="US DOE Joint Genome Institute (JGI-PGF)"/>
            <person name="Walter F."/>
            <person name="Albersmeier A."/>
            <person name="Kalinowski J."/>
            <person name="Ruckert C."/>
        </authorList>
    </citation>
    <scope>NUCLEOTIDE SEQUENCE</scope>
    <source>
        <strain evidence="1">KCTC 12711</strain>
    </source>
</reference>